<dbReference type="GO" id="GO:0005975">
    <property type="term" value="P:carbohydrate metabolic process"/>
    <property type="evidence" value="ECO:0007669"/>
    <property type="project" value="InterPro"/>
</dbReference>
<evidence type="ECO:0000256" key="4">
    <source>
        <dbReference type="SAM" id="SignalP"/>
    </source>
</evidence>
<feature type="domain" description="Glycosyl hydrolase family 92" evidence="5">
    <location>
        <begin position="245"/>
        <end position="387"/>
    </location>
</feature>
<feature type="domain" description="Glycosyl hydrolase family 92" evidence="5">
    <location>
        <begin position="556"/>
        <end position="663"/>
    </location>
</feature>
<gene>
    <name evidence="7" type="ORF">P0Y53_16560</name>
</gene>
<feature type="signal peptide" evidence="4">
    <location>
        <begin position="1"/>
        <end position="19"/>
    </location>
</feature>
<keyword evidence="3" id="KW-0106">Calcium</keyword>
<dbReference type="InterPro" id="IPR014718">
    <property type="entry name" value="GH-type_carb-bd"/>
</dbReference>
<sequence length="682" mass="76839">MKRILIWPLLLTLALPSLAQQKKITPQVNVFLGSSADHGQLSPAASYPFSMLSIVPQTYPHIHTGYEYAAKEFRGFAHTCFEGVGCMGSGGNILVKPFLGNKDSSKLMKISEAGSPGYYAVSFANGISAAFTVKERAGLHQYRFPAGKKGFQVDLSHTLANSFVAEEHTISGNTISGWVEAKTTCNAGKYRYYYQLQFNRAVTINDDGDHRLTVEVPAAATEVELRIGLSSVNEDYAKQALSPLPFAAMKLAADQAWEKQLGRFQVSGNTPRAALFYSLLYRTLQSPYDISEPDGQYRATDGSLQQSGNKRYNGWAIWDNYRTQLPLLSLLYPTEYQDMVTSIAELFLRGKKNYATQTEPSNTVRTEHALVVLLDAMRKGYKVDITAIKAGLLKEVEGLDFGSPDKALEASYDAWAVGEIFKLSGEQELADKYLQKALDYKKYWEKDFKDLSRNDVDRMQARGLYQGTIWQYRWFVPFDVKGLIELTGGEEKYLEQLDEFFRRDLYNHANEPDLQVPLMYNMTSQYWKSQQLMHAYAADTVVQYYFNDNSKGIDPFVDRIYKNEPKSYIRTMDDDAGAMSAWFVFTAAGIHPACVGWPVYYLNVPLFPTVTLQWPGKKPLQITVQNYAEKNIYISKVVLDGKVLPRNYLTQEELAAGGKLVITAAAKPVTDQATERWITTLE</sequence>
<keyword evidence="4" id="KW-0732">Signal</keyword>
<comment type="cofactor">
    <cofactor evidence="1">
        <name>Ca(2+)</name>
        <dbReference type="ChEBI" id="CHEBI:29108"/>
    </cofactor>
</comment>
<dbReference type="PANTHER" id="PTHR12143">
    <property type="entry name" value="PEPTIDE N-GLYCANASE PNGASE -RELATED"/>
    <property type="match status" value="1"/>
</dbReference>
<dbReference type="InterPro" id="IPR050883">
    <property type="entry name" value="PNGase"/>
</dbReference>
<dbReference type="GO" id="GO:0005829">
    <property type="term" value="C:cytosol"/>
    <property type="evidence" value="ECO:0007669"/>
    <property type="project" value="TreeGrafter"/>
</dbReference>
<dbReference type="Gene3D" id="1.20.1610.10">
    <property type="entry name" value="alpha-1,2-mannosidases domains"/>
    <property type="match status" value="1"/>
</dbReference>
<evidence type="ECO:0000256" key="2">
    <source>
        <dbReference type="ARBA" id="ARBA00011245"/>
    </source>
</evidence>
<feature type="chain" id="PRO_5042531963" evidence="4">
    <location>
        <begin position="20"/>
        <end position="682"/>
    </location>
</feature>
<evidence type="ECO:0000259" key="5">
    <source>
        <dbReference type="Pfam" id="PF07971"/>
    </source>
</evidence>
<feature type="domain" description="Glycosyl hydrolase family 92 N-terminal" evidence="6">
    <location>
        <begin position="28"/>
        <end position="203"/>
    </location>
</feature>
<dbReference type="PANTHER" id="PTHR12143:SF39">
    <property type="entry name" value="SECRETED PROTEIN"/>
    <property type="match status" value="1"/>
</dbReference>
<dbReference type="EMBL" id="CP119311">
    <property type="protein sequence ID" value="WEK34101.1"/>
    <property type="molecule type" value="Genomic_DNA"/>
</dbReference>
<dbReference type="Gene3D" id="2.70.98.10">
    <property type="match status" value="1"/>
</dbReference>
<dbReference type="InterPro" id="IPR041371">
    <property type="entry name" value="GH92_N"/>
</dbReference>
<name>A0AAJ6BGG0_9BACT</name>
<accession>A0AAJ6BGG0</accession>
<dbReference type="GO" id="GO:0006516">
    <property type="term" value="P:glycoprotein catabolic process"/>
    <property type="evidence" value="ECO:0007669"/>
    <property type="project" value="TreeGrafter"/>
</dbReference>
<dbReference type="SUPFAM" id="SSF48208">
    <property type="entry name" value="Six-hairpin glycosidases"/>
    <property type="match status" value="1"/>
</dbReference>
<comment type="subunit">
    <text evidence="2">Monomer.</text>
</comment>
<evidence type="ECO:0000259" key="6">
    <source>
        <dbReference type="Pfam" id="PF17678"/>
    </source>
</evidence>
<reference evidence="7" key="1">
    <citation type="submission" date="2023-03" db="EMBL/GenBank/DDBJ databases">
        <title>Andean soil-derived lignocellulolytic bacterial consortium as a source of novel taxa and putative plastic-active enzymes.</title>
        <authorList>
            <person name="Diaz-Garcia L."/>
            <person name="Chuvochina M."/>
            <person name="Feuerriegel G."/>
            <person name="Bunk B."/>
            <person name="Sproer C."/>
            <person name="Streit W.R."/>
            <person name="Rodriguez L.M."/>
            <person name="Overmann J."/>
            <person name="Jimenez D.J."/>
        </authorList>
    </citation>
    <scope>NUCLEOTIDE SEQUENCE</scope>
    <source>
        <strain evidence="7">MAG 7</strain>
    </source>
</reference>
<evidence type="ECO:0000313" key="8">
    <source>
        <dbReference type="Proteomes" id="UP001220610"/>
    </source>
</evidence>
<dbReference type="AlphaFoldDB" id="A0AAJ6BGG0"/>
<evidence type="ECO:0000256" key="3">
    <source>
        <dbReference type="ARBA" id="ARBA00022837"/>
    </source>
</evidence>
<dbReference type="GO" id="GO:0030246">
    <property type="term" value="F:carbohydrate binding"/>
    <property type="evidence" value="ECO:0007669"/>
    <property type="project" value="InterPro"/>
</dbReference>
<proteinExistence type="predicted"/>
<dbReference type="Gene3D" id="3.30.2080.10">
    <property type="entry name" value="GH92 mannosidase domain"/>
    <property type="match status" value="1"/>
</dbReference>
<dbReference type="Proteomes" id="UP001220610">
    <property type="component" value="Chromosome"/>
</dbReference>
<dbReference type="Pfam" id="PF17678">
    <property type="entry name" value="Glyco_hydro_92N"/>
    <property type="match status" value="1"/>
</dbReference>
<protein>
    <submittedName>
        <fullName evidence="7">Glycoside hydrolase family 92 protein</fullName>
    </submittedName>
</protein>
<dbReference type="InterPro" id="IPR008928">
    <property type="entry name" value="6-hairpin_glycosidase_sf"/>
</dbReference>
<dbReference type="InterPro" id="IPR012939">
    <property type="entry name" value="Glyco_hydro_92"/>
</dbReference>
<dbReference type="GO" id="GO:0000224">
    <property type="term" value="F:peptide-N4-(N-acetyl-beta-glucosaminyl)asparagine amidase activity"/>
    <property type="evidence" value="ECO:0007669"/>
    <property type="project" value="TreeGrafter"/>
</dbReference>
<dbReference type="Pfam" id="PF07971">
    <property type="entry name" value="Glyco_hydro_92"/>
    <property type="match status" value="3"/>
</dbReference>
<feature type="domain" description="Glycosyl hydrolase family 92" evidence="5">
    <location>
        <begin position="406"/>
        <end position="552"/>
    </location>
</feature>
<dbReference type="Gene3D" id="1.20.1050.60">
    <property type="entry name" value="alpha-1,2-mannosidase"/>
    <property type="match status" value="1"/>
</dbReference>
<evidence type="ECO:0000313" key="7">
    <source>
        <dbReference type="EMBL" id="WEK34101.1"/>
    </source>
</evidence>
<keyword evidence="7" id="KW-0378">Hydrolase</keyword>
<evidence type="ECO:0000256" key="1">
    <source>
        <dbReference type="ARBA" id="ARBA00001913"/>
    </source>
</evidence>
<organism evidence="7 8">
    <name type="scientific">Candidatus Pseudobacter hemicellulosilyticus</name>
    <dbReference type="NCBI Taxonomy" id="3121375"/>
    <lineage>
        <taxon>Bacteria</taxon>
        <taxon>Pseudomonadati</taxon>
        <taxon>Bacteroidota</taxon>
        <taxon>Chitinophagia</taxon>
        <taxon>Chitinophagales</taxon>
        <taxon>Chitinophagaceae</taxon>
        <taxon>Pseudobacter</taxon>
    </lineage>
</organism>